<dbReference type="PANTHER" id="PTHR47435:SF4">
    <property type="entry name" value="KELCH REPEAT PROTEIN (AFU_ORTHOLOGUE AFUA_5G12780)"/>
    <property type="match status" value="1"/>
</dbReference>
<dbReference type="EMBL" id="KZ819634">
    <property type="protein sequence ID" value="PWN92607.1"/>
    <property type="molecule type" value="Genomic_DNA"/>
</dbReference>
<dbReference type="Gene3D" id="2.120.10.80">
    <property type="entry name" value="Kelch-type beta propeller"/>
    <property type="match status" value="1"/>
</dbReference>
<gene>
    <name evidence="3" type="ORF">FA10DRAFT_137</name>
</gene>
<dbReference type="RefSeq" id="XP_025379805.1">
    <property type="nucleotide sequence ID" value="XM_025518011.1"/>
</dbReference>
<sequence>MAVDRSNACFYLWGGRGGKDMSAIATRSSADEDADAVDDLWRFDTKKESWEKTVSKGAFPEGRSFHTMAMLENHLYVHAGCTAAGRLASLESLDCKSAAWSAQPPAPGPARGGTVLTAIPSHRDDGRLVLARWGGFCGNELGGPLDIFDPVQGEWTSHSASVEGGEADPRKRSVHGFVPITPPLRLGHDGAGKFLSDYYILLQSEQGYRWRPLNDVARSALPRQTLPEARGWFAFDCQALDDGRSGVRVVLHGGLNEQNERLSDAWVLEIESAAA</sequence>
<dbReference type="OrthoDB" id="10250130at2759"/>
<dbReference type="SUPFAM" id="SSF117281">
    <property type="entry name" value="Kelch motif"/>
    <property type="match status" value="1"/>
</dbReference>
<keyword evidence="4" id="KW-1185">Reference proteome</keyword>
<keyword evidence="1" id="KW-0677">Repeat</keyword>
<evidence type="ECO:0008006" key="5">
    <source>
        <dbReference type="Google" id="ProtNLM"/>
    </source>
</evidence>
<evidence type="ECO:0000313" key="3">
    <source>
        <dbReference type="EMBL" id="PWN92607.1"/>
    </source>
</evidence>
<reference evidence="3 4" key="1">
    <citation type="journal article" date="2018" name="Mol. Biol. Evol.">
        <title>Broad Genomic Sampling Reveals a Smut Pathogenic Ancestry of the Fungal Clade Ustilaginomycotina.</title>
        <authorList>
            <person name="Kijpornyongpan T."/>
            <person name="Mondo S.J."/>
            <person name="Barry K."/>
            <person name="Sandor L."/>
            <person name="Lee J."/>
            <person name="Lipzen A."/>
            <person name="Pangilinan J."/>
            <person name="LaButti K."/>
            <person name="Hainaut M."/>
            <person name="Henrissat B."/>
            <person name="Grigoriev I.V."/>
            <person name="Spatafora J.W."/>
            <person name="Aime M.C."/>
        </authorList>
    </citation>
    <scope>NUCLEOTIDE SEQUENCE [LARGE SCALE GENOMIC DNA]</scope>
    <source>
        <strain evidence="3 4">MCA 4198</strain>
    </source>
</reference>
<organism evidence="3 4">
    <name type="scientific">Acaromyces ingoldii</name>
    <dbReference type="NCBI Taxonomy" id="215250"/>
    <lineage>
        <taxon>Eukaryota</taxon>
        <taxon>Fungi</taxon>
        <taxon>Dikarya</taxon>
        <taxon>Basidiomycota</taxon>
        <taxon>Ustilaginomycotina</taxon>
        <taxon>Exobasidiomycetes</taxon>
        <taxon>Exobasidiales</taxon>
        <taxon>Cryptobasidiaceae</taxon>
        <taxon>Acaromyces</taxon>
    </lineage>
</organism>
<dbReference type="STRING" id="215250.A0A316YT72"/>
<dbReference type="InterPro" id="IPR015915">
    <property type="entry name" value="Kelch-typ_b-propeller"/>
</dbReference>
<name>A0A316YT72_9BASI</name>
<protein>
    <recommendedName>
        <fullName evidence="5">Galactose oxidase</fullName>
    </recommendedName>
</protein>
<dbReference type="Proteomes" id="UP000245768">
    <property type="component" value="Unassembled WGS sequence"/>
</dbReference>
<evidence type="ECO:0000256" key="1">
    <source>
        <dbReference type="ARBA" id="ARBA00022737"/>
    </source>
</evidence>
<dbReference type="InParanoid" id="A0A316YT72"/>
<evidence type="ECO:0000256" key="2">
    <source>
        <dbReference type="ARBA" id="ARBA00023004"/>
    </source>
</evidence>
<keyword evidence="2" id="KW-0408">Iron</keyword>
<dbReference type="GeneID" id="37039927"/>
<evidence type="ECO:0000313" key="4">
    <source>
        <dbReference type="Proteomes" id="UP000245768"/>
    </source>
</evidence>
<dbReference type="GO" id="GO:0019760">
    <property type="term" value="P:glucosinolate metabolic process"/>
    <property type="evidence" value="ECO:0007669"/>
    <property type="project" value="UniProtKB-ARBA"/>
</dbReference>
<dbReference type="AlphaFoldDB" id="A0A316YT72"/>
<dbReference type="PANTHER" id="PTHR47435">
    <property type="entry name" value="KELCH REPEAT PROTEIN (AFU_ORTHOLOGUE AFUA_5G12780)"/>
    <property type="match status" value="1"/>
</dbReference>
<accession>A0A316YT72</accession>
<proteinExistence type="predicted"/>
<dbReference type="Pfam" id="PF24681">
    <property type="entry name" value="Kelch_KLHDC2_KLHL20_DRC7"/>
    <property type="match status" value="1"/>
</dbReference>